<dbReference type="PRINTS" id="PR01438">
    <property type="entry name" value="UNVRSLSTRESS"/>
</dbReference>
<organism evidence="3 4">
    <name type="scientific">Mycobacterium szulgai</name>
    <dbReference type="NCBI Taxonomy" id="1787"/>
    <lineage>
        <taxon>Bacteria</taxon>
        <taxon>Bacillati</taxon>
        <taxon>Actinomycetota</taxon>
        <taxon>Actinomycetes</taxon>
        <taxon>Mycobacteriales</taxon>
        <taxon>Mycobacteriaceae</taxon>
        <taxon>Mycobacterium</taxon>
    </lineage>
</organism>
<evidence type="ECO:0000313" key="4">
    <source>
        <dbReference type="Proteomes" id="UP000193317"/>
    </source>
</evidence>
<dbReference type="InterPro" id="IPR014729">
    <property type="entry name" value="Rossmann-like_a/b/a_fold"/>
</dbReference>
<feature type="domain" description="UspA" evidence="2">
    <location>
        <begin position="161"/>
        <end position="289"/>
    </location>
</feature>
<dbReference type="InterPro" id="IPR006016">
    <property type="entry name" value="UspA"/>
</dbReference>
<protein>
    <submittedName>
        <fullName evidence="3">Universal stress protein</fullName>
    </submittedName>
</protein>
<dbReference type="OrthoDB" id="3174546at2"/>
<accession>A0A1X2DQG2</accession>
<dbReference type="SUPFAM" id="SSF52402">
    <property type="entry name" value="Adenine nucleotide alpha hydrolases-like"/>
    <property type="match status" value="2"/>
</dbReference>
<evidence type="ECO:0000259" key="2">
    <source>
        <dbReference type="Pfam" id="PF00582"/>
    </source>
</evidence>
<dbReference type="Proteomes" id="UP000193317">
    <property type="component" value="Unassembled WGS sequence"/>
</dbReference>
<dbReference type="Pfam" id="PF00582">
    <property type="entry name" value="Usp"/>
    <property type="match status" value="2"/>
</dbReference>
<dbReference type="EMBL" id="LQPW01000163">
    <property type="protein sequence ID" value="ORW90393.1"/>
    <property type="molecule type" value="Genomic_DNA"/>
</dbReference>
<dbReference type="RefSeq" id="WP_085672870.1">
    <property type="nucleotide sequence ID" value="NZ_LQPW01000163.1"/>
</dbReference>
<sequence>MRWPGNGCESPSPSIVVGVDGSRTAIQAALWAVDEVVSRDIPLRLVYAIEPDDTPQNRVERAARKLAIAENAVRYVSMAVEAEEKPVKIEVEIDQEFPTVSLIRASASAAMVCVGAVGLHHFRPERAGSTATALAASAHCPVAIIRGHGGHDAREGQWIVVDAYGSVDNDAVMGSAIQEARLRQLPLRVVVSYRHGSGSGFGAQVGTEDGDHQMLCHLDRRLARWRRRYPDVGIDAVVWHGTLLDYLSEHRRTVRLVVVGIRNREQLEQLVGPSGNAVLQKADCSVLVVDRQHL</sequence>
<reference evidence="3 4" key="1">
    <citation type="submission" date="2016-01" db="EMBL/GenBank/DDBJ databases">
        <title>The new phylogeny of the genus Mycobacterium.</title>
        <authorList>
            <person name="Tarcisio F."/>
            <person name="Conor M."/>
            <person name="Antonella G."/>
            <person name="Elisabetta G."/>
            <person name="Giulia F.S."/>
            <person name="Sara T."/>
            <person name="Anna F."/>
            <person name="Clotilde B."/>
            <person name="Roberto B."/>
            <person name="Veronica D.S."/>
            <person name="Fabio R."/>
            <person name="Monica P."/>
            <person name="Olivier J."/>
            <person name="Enrico T."/>
            <person name="Nicola S."/>
        </authorList>
    </citation>
    <scope>NUCLEOTIDE SEQUENCE [LARGE SCALE GENOMIC DNA]</scope>
    <source>
        <strain evidence="3 4">DSM 44166</strain>
    </source>
</reference>
<comment type="similarity">
    <text evidence="1">Belongs to the universal stress protein A family.</text>
</comment>
<evidence type="ECO:0000313" key="3">
    <source>
        <dbReference type="EMBL" id="ORW90393.1"/>
    </source>
</evidence>
<keyword evidence="4" id="KW-1185">Reference proteome</keyword>
<dbReference type="Gene3D" id="3.40.50.620">
    <property type="entry name" value="HUPs"/>
    <property type="match status" value="2"/>
</dbReference>
<proteinExistence type="inferred from homology"/>
<evidence type="ECO:0000256" key="1">
    <source>
        <dbReference type="ARBA" id="ARBA00008791"/>
    </source>
</evidence>
<dbReference type="PANTHER" id="PTHR46268">
    <property type="entry name" value="STRESS RESPONSE PROTEIN NHAX"/>
    <property type="match status" value="1"/>
</dbReference>
<feature type="domain" description="UspA" evidence="2">
    <location>
        <begin position="15"/>
        <end position="146"/>
    </location>
</feature>
<dbReference type="AlphaFoldDB" id="A0A1X2DQG2"/>
<dbReference type="InterPro" id="IPR006015">
    <property type="entry name" value="Universal_stress_UspA"/>
</dbReference>
<name>A0A1X2DQG2_MYCSZ</name>
<dbReference type="PANTHER" id="PTHR46268:SF6">
    <property type="entry name" value="UNIVERSAL STRESS PROTEIN UP12"/>
    <property type="match status" value="1"/>
</dbReference>
<comment type="caution">
    <text evidence="3">The sequence shown here is derived from an EMBL/GenBank/DDBJ whole genome shotgun (WGS) entry which is preliminary data.</text>
</comment>
<gene>
    <name evidence="3" type="ORF">AWC27_11035</name>
</gene>